<gene>
    <name evidence="4" type="ORF">URODEC1_LOCUS106906</name>
</gene>
<dbReference type="InterPro" id="IPR000719">
    <property type="entry name" value="Prot_kinase_dom"/>
</dbReference>
<evidence type="ECO:0000256" key="1">
    <source>
        <dbReference type="PROSITE-ProRule" id="PRU00221"/>
    </source>
</evidence>
<evidence type="ECO:0000259" key="3">
    <source>
        <dbReference type="PROSITE" id="PS50202"/>
    </source>
</evidence>
<dbReference type="Gene3D" id="2.130.10.10">
    <property type="entry name" value="YVTN repeat-like/Quinoprotein amine dehydrogenase"/>
    <property type="match status" value="1"/>
</dbReference>
<dbReference type="SUPFAM" id="SSF49354">
    <property type="entry name" value="PapD-like"/>
    <property type="match status" value="2"/>
</dbReference>
<evidence type="ECO:0000313" key="5">
    <source>
        <dbReference type="Proteomes" id="UP001497457"/>
    </source>
</evidence>
<dbReference type="InterPro" id="IPR011009">
    <property type="entry name" value="Kinase-like_dom_sf"/>
</dbReference>
<dbReference type="Gene3D" id="2.60.40.10">
    <property type="entry name" value="Immunoglobulins"/>
    <property type="match status" value="2"/>
</dbReference>
<dbReference type="InterPro" id="IPR001680">
    <property type="entry name" value="WD40_rpt"/>
</dbReference>
<evidence type="ECO:0000259" key="2">
    <source>
        <dbReference type="PROSITE" id="PS50011"/>
    </source>
</evidence>
<dbReference type="PROSITE" id="PS50011">
    <property type="entry name" value="PROTEIN_KINASE_DOM"/>
    <property type="match status" value="1"/>
</dbReference>
<organism evidence="4 5">
    <name type="scientific">Urochloa decumbens</name>
    <dbReference type="NCBI Taxonomy" id="240449"/>
    <lineage>
        <taxon>Eukaryota</taxon>
        <taxon>Viridiplantae</taxon>
        <taxon>Streptophyta</taxon>
        <taxon>Embryophyta</taxon>
        <taxon>Tracheophyta</taxon>
        <taxon>Spermatophyta</taxon>
        <taxon>Magnoliopsida</taxon>
        <taxon>Liliopsida</taxon>
        <taxon>Poales</taxon>
        <taxon>Poaceae</taxon>
        <taxon>PACMAD clade</taxon>
        <taxon>Panicoideae</taxon>
        <taxon>Panicodae</taxon>
        <taxon>Paniceae</taxon>
        <taxon>Melinidinae</taxon>
        <taxon>Urochloa</taxon>
    </lineage>
</organism>
<dbReference type="PROSITE" id="PS50082">
    <property type="entry name" value="WD_REPEATS_2"/>
    <property type="match status" value="1"/>
</dbReference>
<dbReference type="InterPro" id="IPR015943">
    <property type="entry name" value="WD40/YVTN_repeat-like_dom_sf"/>
</dbReference>
<dbReference type="PROSITE" id="PS00108">
    <property type="entry name" value="PROTEIN_KINASE_ST"/>
    <property type="match status" value="1"/>
</dbReference>
<dbReference type="FunFam" id="3.30.200.20:FF:000465">
    <property type="entry name" value="Cysteine-rich receptor-like protein kinase 6"/>
    <property type="match status" value="1"/>
</dbReference>
<dbReference type="EMBL" id="OZ075117">
    <property type="protein sequence ID" value="CAL5077979.1"/>
    <property type="molecule type" value="Genomic_DNA"/>
</dbReference>
<dbReference type="Pfam" id="PF00069">
    <property type="entry name" value="Pkinase"/>
    <property type="match status" value="1"/>
</dbReference>
<keyword evidence="1" id="KW-0853">WD repeat</keyword>
<dbReference type="AlphaFoldDB" id="A0ABC9FMQ2"/>
<dbReference type="InterPro" id="IPR013783">
    <property type="entry name" value="Ig-like_fold"/>
</dbReference>
<dbReference type="PANTHER" id="PTHR45707:SF50">
    <property type="entry name" value="VESICLE-ASSOCIATED PROTEIN 1-1"/>
    <property type="match status" value="1"/>
</dbReference>
<dbReference type="Gene3D" id="1.10.510.10">
    <property type="entry name" value="Transferase(Phosphotransferase) domain 1"/>
    <property type="match status" value="1"/>
</dbReference>
<proteinExistence type="predicted"/>
<dbReference type="Pfam" id="PF00400">
    <property type="entry name" value="WD40"/>
    <property type="match status" value="2"/>
</dbReference>
<dbReference type="SUPFAM" id="SSF56112">
    <property type="entry name" value="Protein kinase-like (PK-like)"/>
    <property type="match status" value="1"/>
</dbReference>
<dbReference type="InterPro" id="IPR008962">
    <property type="entry name" value="PapD-like_sf"/>
</dbReference>
<reference evidence="4 5" key="2">
    <citation type="submission" date="2024-10" db="EMBL/GenBank/DDBJ databases">
        <authorList>
            <person name="Ryan C."/>
        </authorList>
    </citation>
    <scope>NUCLEOTIDE SEQUENCE [LARGE SCALE GENOMIC DNA]</scope>
</reference>
<dbReference type="Proteomes" id="UP001497457">
    <property type="component" value="Chromosome 7b"/>
</dbReference>
<evidence type="ECO:0000313" key="4">
    <source>
        <dbReference type="EMBL" id="CAL5077979.1"/>
    </source>
</evidence>
<dbReference type="FunFam" id="1.10.510.10:FF:000870">
    <property type="entry name" value="OSJNBa0016N04.16-like protein"/>
    <property type="match status" value="1"/>
</dbReference>
<feature type="domain" description="MSP" evidence="3">
    <location>
        <begin position="336"/>
        <end position="466"/>
    </location>
</feature>
<dbReference type="Gene3D" id="3.30.200.20">
    <property type="entry name" value="Phosphorylase Kinase, domain 1"/>
    <property type="match status" value="1"/>
</dbReference>
<dbReference type="SUPFAM" id="SSF50978">
    <property type="entry name" value="WD40 repeat-like"/>
    <property type="match status" value="1"/>
</dbReference>
<dbReference type="InterPro" id="IPR000535">
    <property type="entry name" value="MSP_dom"/>
</dbReference>
<dbReference type="PANTHER" id="PTHR45707">
    <property type="entry name" value="C2 CALCIUM/LIPID-BINDING PLANT PHOSPHORIBOSYLTRANSFERASE FAMILY PROTEIN"/>
    <property type="match status" value="1"/>
</dbReference>
<feature type="domain" description="Protein kinase" evidence="2">
    <location>
        <begin position="37"/>
        <end position="311"/>
    </location>
</feature>
<feature type="repeat" description="WD" evidence="1">
    <location>
        <begin position="894"/>
        <end position="926"/>
    </location>
</feature>
<dbReference type="PROSITE" id="PS50202">
    <property type="entry name" value="MSP"/>
    <property type="match status" value="1"/>
</dbReference>
<accession>A0ABC9FMQ2</accession>
<dbReference type="SMART" id="SM00320">
    <property type="entry name" value="WD40"/>
    <property type="match status" value="6"/>
</dbReference>
<protein>
    <submittedName>
        <fullName evidence="4">Uncharacterized protein</fullName>
    </submittedName>
</protein>
<reference evidence="5" key="1">
    <citation type="submission" date="2024-06" db="EMBL/GenBank/DDBJ databases">
        <authorList>
            <person name="Ryan C."/>
        </authorList>
    </citation>
    <scope>NUCLEOTIDE SEQUENCE [LARGE SCALE GENOMIC DNA]</scope>
</reference>
<dbReference type="InterPro" id="IPR008271">
    <property type="entry name" value="Ser/Thr_kinase_AS"/>
</dbReference>
<name>A0ABC9FMQ2_9POAL</name>
<dbReference type="InterPro" id="IPR036322">
    <property type="entry name" value="WD40_repeat_dom_sf"/>
</dbReference>
<keyword evidence="5" id="KW-1185">Reference proteome</keyword>
<sequence length="1112" mass="127094">MDNDLSRGLNDLERILDGGKKPGKLKLCVLSRITENFSDERKIGQGGCGHVYKGVLPSGQTVAVKKLLDFKTMDNRMFQQEVTAMMRVKHQNIVRFLGYCSHIEERAMKIQGKYILAEERERLLCFDYMSKGSLADYVTDELRGFKWHTRFQIIKGICEGLYHLHKEKRIIHMDLKPPNILLDDDFVPKITDLGISRHGEISKTISLERLCSPGYCAPEYQFNGKMSFKSDIYSLGVIIREIVTASRGEPNIAIVHRRWRHRWKKYGKQKHATLGYEQQVTKCLELAQRCQNWSPKERPNIQEIIRGIKEVENKGTHISDATESTAEQKNSFSEDMLGIEPLELHFSAELNKQISHSIQLTNDTDDYVAFRIWLGEKNIAFGVSASQLPFRMLPNKDVVPPRSSCSVTIELESLKKPLREEHCIVELCVQSARVDIGLTAKDITADLFMEEPDKVVDMVNLTVSVRAPKQLLVVEPLELRYWPIEPNKLLPCSLQLTNRTDDYVAFAFILPKGKVLYYNATDTGIMRPWSTLGVVIDMMVAEEALAEMQCKDTCLVRSVVVDKGLRDHDVSMEMFYELTGVQEVELDIVFVASPQQPQLSSSVHRPVYEYDDEQDSEDEAPELTIDQTTRRNPFTIETELLHIHPAELRFASEERDKYISLINRTDDDVIYAINYEHHDEQDEDEDDRTVDATRKRRRVWWLSQRGVVPSQSTRAVPVVFSIWKKSYQVGVMMMMSGSHRSRTAEDVYDIDTYNELEELMNQVRTEGGKAHEALFTRVVRSPHQENVKTNKHHEMILRMDATGDTLQPCLCMDVHPTEPWVVTGHYGGGICIWKMDPKSSAFETVMSMPNSKPSVVTSVKFIARMQWIACGDYYDGYITVYTYAGNRLEEIKRFQAQEGPVHALAVHPTLPYLLSSSKCNLMKLWDWDQGWKCTRKFSSARSTHEMTFNPEDANSFVSLDYHGDINIWSMDSDEPTTTLLRGYTRTVGIAYCNTTSDMQQIATVDDNGKIEILDLRSNTTTPVQALEVVGWGSNLDPWFIAGHPTRPLLATAQASKGVLLWNYTTCGLKKVLTFKCRCFHLLGFIDMGAFQRLVIAHSKYIEVVDILDGLTF</sequence>
<dbReference type="SMART" id="SM00220">
    <property type="entry name" value="S_TKc"/>
    <property type="match status" value="1"/>
</dbReference>